<name>A0AAV9PT10_9PEZI</name>
<dbReference type="EMBL" id="JAXLQG010000036">
    <property type="protein sequence ID" value="KAK5527687.1"/>
    <property type="molecule type" value="Genomic_DNA"/>
</dbReference>
<evidence type="ECO:0000256" key="1">
    <source>
        <dbReference type="ARBA" id="ARBA00022574"/>
    </source>
</evidence>
<dbReference type="InterPro" id="IPR036322">
    <property type="entry name" value="WD40_repeat_dom_sf"/>
</dbReference>
<evidence type="ECO:0000313" key="9">
    <source>
        <dbReference type="Proteomes" id="UP001345827"/>
    </source>
</evidence>
<evidence type="ECO:0000256" key="3">
    <source>
        <dbReference type="ARBA" id="ARBA00038415"/>
    </source>
</evidence>
<dbReference type="InterPro" id="IPR001680">
    <property type="entry name" value="WD40_rpt"/>
</dbReference>
<dbReference type="GO" id="GO:0005634">
    <property type="term" value="C:nucleus"/>
    <property type="evidence" value="ECO:0007669"/>
    <property type="project" value="TreeGrafter"/>
</dbReference>
<organism evidence="8 9">
    <name type="scientific">Vermiconidia calcicola</name>
    <dbReference type="NCBI Taxonomy" id="1690605"/>
    <lineage>
        <taxon>Eukaryota</taxon>
        <taxon>Fungi</taxon>
        <taxon>Dikarya</taxon>
        <taxon>Ascomycota</taxon>
        <taxon>Pezizomycotina</taxon>
        <taxon>Dothideomycetes</taxon>
        <taxon>Dothideomycetidae</taxon>
        <taxon>Mycosphaerellales</taxon>
        <taxon>Extremaceae</taxon>
        <taxon>Vermiconidia</taxon>
    </lineage>
</organism>
<dbReference type="PROSITE" id="PS50294">
    <property type="entry name" value="WD_REPEATS_REGION"/>
    <property type="match status" value="1"/>
</dbReference>
<dbReference type="PANTHER" id="PTHR22847">
    <property type="entry name" value="WD40 REPEAT PROTEIN"/>
    <property type="match status" value="1"/>
</dbReference>
<dbReference type="InterPro" id="IPR019775">
    <property type="entry name" value="WD40_repeat_CS"/>
</dbReference>
<evidence type="ECO:0000256" key="4">
    <source>
        <dbReference type="ARBA" id="ARBA00039789"/>
    </source>
</evidence>
<accession>A0AAV9PT10</accession>
<reference evidence="8 9" key="1">
    <citation type="submission" date="2023-06" db="EMBL/GenBank/DDBJ databases">
        <title>Black Yeasts Isolated from many extreme environments.</title>
        <authorList>
            <person name="Coleine C."/>
            <person name="Stajich J.E."/>
            <person name="Selbmann L."/>
        </authorList>
    </citation>
    <scope>NUCLEOTIDE SEQUENCE [LARGE SCALE GENOMIC DNA]</scope>
    <source>
        <strain evidence="8 9">CCFEE 5887</strain>
    </source>
</reference>
<comment type="similarity">
    <text evidence="3">Belongs to the WD repeat MDV1/CAF4 family.</text>
</comment>
<dbReference type="Pfam" id="PF00400">
    <property type="entry name" value="WD40"/>
    <property type="match status" value="2"/>
</dbReference>
<evidence type="ECO:0000256" key="7">
    <source>
        <dbReference type="SAM" id="MobiDB-lite"/>
    </source>
</evidence>
<evidence type="ECO:0000256" key="6">
    <source>
        <dbReference type="PROSITE-ProRule" id="PRU00221"/>
    </source>
</evidence>
<dbReference type="PROSITE" id="PS50082">
    <property type="entry name" value="WD_REPEATS_2"/>
    <property type="match status" value="1"/>
</dbReference>
<sequence>MSSILRKDMCALRHPGASARSASIGTHLKAIRYACSFWLAHLMQYLGDNSVDGPSYEEHFSDRGRAHKFFRKHLLHWLEALRLIGEIDKGIMGLYSLETTLIKSSSESTIKLKEFVHDAIRVLRQFRTAVEEAPLQAYSSALIFSPEESIVRQTFKQEIFAFIPGISKNWNLCLQTLEGHSGWVTSVAFSPDRQQLASGSHDRTLGLWDARTGDCSETLEGHSHWATSVAFPPDGQQLASLQRRDPAALGRQDGRVSPDARGLH</sequence>
<dbReference type="SMART" id="SM00320">
    <property type="entry name" value="WD40"/>
    <property type="match status" value="2"/>
</dbReference>
<evidence type="ECO:0000313" key="8">
    <source>
        <dbReference type="EMBL" id="KAK5527687.1"/>
    </source>
</evidence>
<dbReference type="AlphaFoldDB" id="A0AAV9PT10"/>
<keyword evidence="1 6" id="KW-0853">WD repeat</keyword>
<evidence type="ECO:0000256" key="2">
    <source>
        <dbReference type="ARBA" id="ARBA00022737"/>
    </source>
</evidence>
<gene>
    <name evidence="8" type="ORF">LTR25_010965</name>
</gene>
<dbReference type="PROSITE" id="PS00678">
    <property type="entry name" value="WD_REPEATS_1"/>
    <property type="match status" value="1"/>
</dbReference>
<dbReference type="PANTHER" id="PTHR22847:SF637">
    <property type="entry name" value="WD REPEAT DOMAIN 5B"/>
    <property type="match status" value="1"/>
</dbReference>
<dbReference type="Proteomes" id="UP001345827">
    <property type="component" value="Unassembled WGS sequence"/>
</dbReference>
<feature type="region of interest" description="Disordered" evidence="7">
    <location>
        <begin position="244"/>
        <end position="264"/>
    </location>
</feature>
<dbReference type="Gene3D" id="2.130.10.10">
    <property type="entry name" value="YVTN repeat-like/Quinoprotein amine dehydrogenase"/>
    <property type="match status" value="1"/>
</dbReference>
<dbReference type="SUPFAM" id="SSF50978">
    <property type="entry name" value="WD40 repeat-like"/>
    <property type="match status" value="1"/>
</dbReference>
<proteinExistence type="inferred from homology"/>
<dbReference type="GO" id="GO:1990234">
    <property type="term" value="C:transferase complex"/>
    <property type="evidence" value="ECO:0007669"/>
    <property type="project" value="UniProtKB-ARBA"/>
</dbReference>
<dbReference type="InterPro" id="IPR015943">
    <property type="entry name" value="WD40/YVTN_repeat-like_dom_sf"/>
</dbReference>
<comment type="caution">
    <text evidence="8">The sequence shown here is derived from an EMBL/GenBank/DDBJ whole genome shotgun (WGS) entry which is preliminary data.</text>
</comment>
<protein>
    <recommendedName>
        <fullName evidence="4">Mitochondrial division protein 1</fullName>
    </recommendedName>
</protein>
<keyword evidence="9" id="KW-1185">Reference proteome</keyword>
<feature type="repeat" description="WD" evidence="6">
    <location>
        <begin position="177"/>
        <end position="218"/>
    </location>
</feature>
<keyword evidence="2" id="KW-0677">Repeat</keyword>
<evidence type="ECO:0000256" key="5">
    <source>
        <dbReference type="ARBA" id="ARBA00043913"/>
    </source>
</evidence>
<comment type="function">
    <text evidence="5">Involved in mitochondrial fission. Acts as an adapter protein required to form mitochondrial fission complexes. Formation of these complexes is required to promote constriction and fission of the mitochondrial compartment at a late step in mitochondrial division.</text>
</comment>